<name>A0A9D4XHH4_PEA</name>
<evidence type="ECO:0000313" key="3">
    <source>
        <dbReference type="Proteomes" id="UP001058974"/>
    </source>
</evidence>
<dbReference type="InterPro" id="IPR021099">
    <property type="entry name" value="PORR_domain"/>
</dbReference>
<feature type="domain" description="PORR" evidence="1">
    <location>
        <begin position="57"/>
        <end position="393"/>
    </location>
</feature>
<dbReference type="InterPro" id="IPR045040">
    <property type="entry name" value="PORR_fam"/>
</dbReference>
<keyword evidence="3" id="KW-1185">Reference proteome</keyword>
<gene>
    <name evidence="2" type="ORF">KIW84_044077</name>
</gene>
<organism evidence="2 3">
    <name type="scientific">Pisum sativum</name>
    <name type="common">Garden pea</name>
    <name type="synonym">Lathyrus oleraceus</name>
    <dbReference type="NCBI Taxonomy" id="3888"/>
    <lineage>
        <taxon>Eukaryota</taxon>
        <taxon>Viridiplantae</taxon>
        <taxon>Streptophyta</taxon>
        <taxon>Embryophyta</taxon>
        <taxon>Tracheophyta</taxon>
        <taxon>Spermatophyta</taxon>
        <taxon>Magnoliopsida</taxon>
        <taxon>eudicotyledons</taxon>
        <taxon>Gunneridae</taxon>
        <taxon>Pentapetalae</taxon>
        <taxon>rosids</taxon>
        <taxon>fabids</taxon>
        <taxon>Fabales</taxon>
        <taxon>Fabaceae</taxon>
        <taxon>Papilionoideae</taxon>
        <taxon>50 kb inversion clade</taxon>
        <taxon>NPAAA clade</taxon>
        <taxon>Hologalegina</taxon>
        <taxon>IRL clade</taxon>
        <taxon>Fabeae</taxon>
        <taxon>Lathyrus</taxon>
    </lineage>
</organism>
<dbReference type="Pfam" id="PF11955">
    <property type="entry name" value="PORR"/>
    <property type="match status" value="1"/>
</dbReference>
<dbReference type="PANTHER" id="PTHR31476:SF11">
    <property type="entry name" value="UBIQUITIN CARBOXYL-TERMINAL HYDROLASE FAMILY PROTEIN"/>
    <property type="match status" value="1"/>
</dbReference>
<protein>
    <recommendedName>
        <fullName evidence="1">PORR domain-containing protein</fullName>
    </recommendedName>
</protein>
<dbReference type="OrthoDB" id="1676166at2759"/>
<dbReference type="Gramene" id="Psat4g138080.1">
    <property type="protein sequence ID" value="Psat4g138080.1.cds"/>
    <property type="gene ID" value="Psat4g138080"/>
</dbReference>
<reference evidence="2 3" key="1">
    <citation type="journal article" date="2022" name="Nat. Genet.">
        <title>Improved pea reference genome and pan-genome highlight genomic features and evolutionary characteristics.</title>
        <authorList>
            <person name="Yang T."/>
            <person name="Liu R."/>
            <person name="Luo Y."/>
            <person name="Hu S."/>
            <person name="Wang D."/>
            <person name="Wang C."/>
            <person name="Pandey M.K."/>
            <person name="Ge S."/>
            <person name="Xu Q."/>
            <person name="Li N."/>
            <person name="Li G."/>
            <person name="Huang Y."/>
            <person name="Saxena R.K."/>
            <person name="Ji Y."/>
            <person name="Li M."/>
            <person name="Yan X."/>
            <person name="He Y."/>
            <person name="Liu Y."/>
            <person name="Wang X."/>
            <person name="Xiang C."/>
            <person name="Varshney R.K."/>
            <person name="Ding H."/>
            <person name="Gao S."/>
            <person name="Zong X."/>
        </authorList>
    </citation>
    <scope>NUCLEOTIDE SEQUENCE [LARGE SCALE GENOMIC DNA]</scope>
    <source>
        <strain evidence="2 3">cv. Zhongwan 6</strain>
    </source>
</reference>
<accession>A0A9D4XHH4</accession>
<comment type="caution">
    <text evidence="2">The sequence shown here is derived from an EMBL/GenBank/DDBJ whole genome shotgun (WGS) entry which is preliminary data.</text>
</comment>
<proteinExistence type="predicted"/>
<dbReference type="Gramene" id="Psat04G0407700-T1">
    <property type="protein sequence ID" value="KAI5420154.1"/>
    <property type="gene ID" value="KIW84_044077"/>
</dbReference>
<dbReference type="EMBL" id="JAMSHJ010000004">
    <property type="protein sequence ID" value="KAI5420154.1"/>
    <property type="molecule type" value="Genomic_DNA"/>
</dbReference>
<dbReference type="AlphaFoldDB" id="A0A9D4XHH4"/>
<dbReference type="GO" id="GO:0003723">
    <property type="term" value="F:RNA binding"/>
    <property type="evidence" value="ECO:0007669"/>
    <property type="project" value="InterPro"/>
</dbReference>
<evidence type="ECO:0000313" key="2">
    <source>
        <dbReference type="EMBL" id="KAI5420154.1"/>
    </source>
</evidence>
<dbReference type="Proteomes" id="UP001058974">
    <property type="component" value="Chromosome 4"/>
</dbReference>
<evidence type="ECO:0000259" key="1">
    <source>
        <dbReference type="Pfam" id="PF11955"/>
    </source>
</evidence>
<dbReference type="PANTHER" id="PTHR31476">
    <property type="entry name" value="PROTEIN WHAT'S THIS FACTOR 1 HOMOLOG, CHLOROPLASTIC"/>
    <property type="match status" value="1"/>
</dbReference>
<sequence length="408" mass="46774">MGFHNTNSKTRAQTHSLSSMLRRNVPFITSNQPRITIISTLRQKSSGGRRPKKKTYHRVLELDRVMELRKKPTTILELKTLIQSQPKNNPLFLRDLEKNVGFVRKWDFMALIEKHPTIFRVTGSPPLVHFTDKAQRVAHEEARARILMEPILVNNLKKMLMLCVDCRIPLETVEFVGPEMGLPCDFKGCLIDKYPQFFSVRAFNGRDYLYLEDWDSTLAVTAREARLAQEGVVVNMKPNVDEKKVKISRDGNYAGPFAFKVNFPAGFRPNVNFLEQFERWQKLEFPSPYLNARRFDAADPKTRKRALGVIHELLSLTMERRMTSAQLDAFHAECFLPSQLLLCLIKHHGIFYLTNKGVRSTVFLKDGYVGSNLIGKCPLLQFNDKFVALCGRGNVDLCEIKSSLQAVV</sequence>